<dbReference type="Proteomes" id="UP000638263">
    <property type="component" value="Unassembled WGS sequence"/>
</dbReference>
<keyword evidence="3" id="KW-1185">Reference proteome</keyword>
<evidence type="ECO:0000313" key="3">
    <source>
        <dbReference type="Proteomes" id="UP000638263"/>
    </source>
</evidence>
<accession>A0A917RZ90</accession>
<dbReference type="CDD" id="cd00090">
    <property type="entry name" value="HTH_ARSR"/>
    <property type="match status" value="1"/>
</dbReference>
<dbReference type="Pfam" id="PF12802">
    <property type="entry name" value="MarR_2"/>
    <property type="match status" value="1"/>
</dbReference>
<dbReference type="RefSeq" id="WP_082681305.1">
    <property type="nucleotide sequence ID" value="NZ_BMMH01000043.1"/>
</dbReference>
<comment type="caution">
    <text evidence="2">The sequence shown here is derived from an EMBL/GenBank/DDBJ whole genome shotgun (WGS) entry which is preliminary data.</text>
</comment>
<dbReference type="InterPro" id="IPR011991">
    <property type="entry name" value="ArsR-like_HTH"/>
</dbReference>
<organism evidence="2 3">
    <name type="scientific">Nocardia jinanensis</name>
    <dbReference type="NCBI Taxonomy" id="382504"/>
    <lineage>
        <taxon>Bacteria</taxon>
        <taxon>Bacillati</taxon>
        <taxon>Actinomycetota</taxon>
        <taxon>Actinomycetes</taxon>
        <taxon>Mycobacteriales</taxon>
        <taxon>Nocardiaceae</taxon>
        <taxon>Nocardia</taxon>
    </lineage>
</organism>
<protein>
    <submittedName>
        <fullName evidence="2">HTH-type transcriptional regulator YcgE</fullName>
    </submittedName>
</protein>
<dbReference type="SMART" id="SM00347">
    <property type="entry name" value="HTH_MARR"/>
    <property type="match status" value="1"/>
</dbReference>
<evidence type="ECO:0000259" key="1">
    <source>
        <dbReference type="PROSITE" id="PS50995"/>
    </source>
</evidence>
<dbReference type="InterPro" id="IPR039422">
    <property type="entry name" value="MarR/SlyA-like"/>
</dbReference>
<dbReference type="InterPro" id="IPR036390">
    <property type="entry name" value="WH_DNA-bd_sf"/>
</dbReference>
<name>A0A917RZ90_9NOCA</name>
<feature type="domain" description="HTH marR-type" evidence="1">
    <location>
        <begin position="1"/>
        <end position="109"/>
    </location>
</feature>
<dbReference type="EMBL" id="BMMH01000043">
    <property type="protein sequence ID" value="GGL46315.1"/>
    <property type="molecule type" value="Genomic_DNA"/>
</dbReference>
<evidence type="ECO:0000313" key="2">
    <source>
        <dbReference type="EMBL" id="GGL46315.1"/>
    </source>
</evidence>
<dbReference type="Gene3D" id="1.10.10.10">
    <property type="entry name" value="Winged helix-like DNA-binding domain superfamily/Winged helix DNA-binding domain"/>
    <property type="match status" value="1"/>
</dbReference>
<dbReference type="PROSITE" id="PS50995">
    <property type="entry name" value="HTH_MARR_2"/>
    <property type="match status" value="1"/>
</dbReference>
<dbReference type="SUPFAM" id="SSF46785">
    <property type="entry name" value="Winged helix' DNA-binding domain"/>
    <property type="match status" value="1"/>
</dbReference>
<sequence>MIGVNPTDLQCIQLLQGGPLTAGELARRTGLTTAAVTTMVDRLERAGFVIRTRDTADRRRVSRRTPSGAGQRRGRAGIPALVSAWRDLMGAYDIRDLQLIAGFLGQVEEAIDTAIRRHRDS</sequence>
<dbReference type="InterPro" id="IPR036388">
    <property type="entry name" value="WH-like_DNA-bd_sf"/>
</dbReference>
<reference evidence="2" key="1">
    <citation type="journal article" date="2014" name="Int. J. Syst. Evol. Microbiol.">
        <title>Complete genome sequence of Corynebacterium casei LMG S-19264T (=DSM 44701T), isolated from a smear-ripened cheese.</title>
        <authorList>
            <consortium name="US DOE Joint Genome Institute (JGI-PGF)"/>
            <person name="Walter F."/>
            <person name="Albersmeier A."/>
            <person name="Kalinowski J."/>
            <person name="Ruckert C."/>
        </authorList>
    </citation>
    <scope>NUCLEOTIDE SEQUENCE</scope>
    <source>
        <strain evidence="2">CGMCC 4.3508</strain>
    </source>
</reference>
<dbReference type="AlphaFoldDB" id="A0A917RZ90"/>
<proteinExistence type="predicted"/>
<gene>
    <name evidence="2" type="primary">ycgE</name>
    <name evidence="2" type="ORF">GCM10011588_71350</name>
</gene>
<dbReference type="GO" id="GO:0006950">
    <property type="term" value="P:response to stress"/>
    <property type="evidence" value="ECO:0007669"/>
    <property type="project" value="TreeGrafter"/>
</dbReference>
<dbReference type="GO" id="GO:0003700">
    <property type="term" value="F:DNA-binding transcription factor activity"/>
    <property type="evidence" value="ECO:0007669"/>
    <property type="project" value="InterPro"/>
</dbReference>
<reference evidence="2" key="2">
    <citation type="submission" date="2020-09" db="EMBL/GenBank/DDBJ databases">
        <authorList>
            <person name="Sun Q."/>
            <person name="Zhou Y."/>
        </authorList>
    </citation>
    <scope>NUCLEOTIDE SEQUENCE</scope>
    <source>
        <strain evidence="2">CGMCC 4.3508</strain>
    </source>
</reference>
<dbReference type="PANTHER" id="PTHR33164">
    <property type="entry name" value="TRANSCRIPTIONAL REGULATOR, MARR FAMILY"/>
    <property type="match status" value="1"/>
</dbReference>
<dbReference type="InterPro" id="IPR000835">
    <property type="entry name" value="HTH_MarR-typ"/>
</dbReference>
<dbReference type="PANTHER" id="PTHR33164:SF106">
    <property type="entry name" value="TRANSCRIPTIONAL REGULATORY PROTEIN"/>
    <property type="match status" value="1"/>
</dbReference>